<dbReference type="InterPro" id="IPR027417">
    <property type="entry name" value="P-loop_NTPase"/>
</dbReference>
<dbReference type="KEGG" id="mlr:MELLADRAFT_94599"/>
<dbReference type="HOGENOM" id="CLU_2223813_0_0_1"/>
<sequence>MIELFLGEVQRIGQPDYIPNKTDVLMARTKTTCISKTKFESGQLSIHMFDVGGQRSERKKWNQMVKSLVLFQSIDFLKAKLPKVPLKHYFPEYTAGNDVNKAPNYI</sequence>
<evidence type="ECO:0000256" key="3">
    <source>
        <dbReference type="ARBA" id="ARBA00022842"/>
    </source>
</evidence>
<dbReference type="GO" id="GO:0001664">
    <property type="term" value="F:G protein-coupled receptor binding"/>
    <property type="evidence" value="ECO:0007669"/>
    <property type="project" value="TreeGrafter"/>
</dbReference>
<evidence type="ECO:0000256" key="7">
    <source>
        <dbReference type="PIRSR" id="PIRSR601019-2"/>
    </source>
</evidence>
<dbReference type="Proteomes" id="UP000001072">
    <property type="component" value="Unassembled WGS sequence"/>
</dbReference>
<keyword evidence="5" id="KW-0807">Transducer</keyword>
<accession>F4RC16</accession>
<dbReference type="GO" id="GO:0005525">
    <property type="term" value="F:GTP binding"/>
    <property type="evidence" value="ECO:0007669"/>
    <property type="project" value="UniProtKB-KW"/>
</dbReference>
<dbReference type="PANTHER" id="PTHR10218:SF369">
    <property type="entry name" value="GUANINE NUCLEOTIDE-BINDING PROTEIN ALPHA-2 SUBUNIT"/>
    <property type="match status" value="1"/>
</dbReference>
<dbReference type="VEuPathDB" id="FungiDB:MELLADRAFT_94599"/>
<dbReference type="EMBL" id="GL883095">
    <property type="protein sequence ID" value="EGG10242.1"/>
    <property type="molecule type" value="Genomic_DNA"/>
</dbReference>
<dbReference type="GO" id="GO:0003924">
    <property type="term" value="F:GTPase activity"/>
    <property type="evidence" value="ECO:0007669"/>
    <property type="project" value="InterPro"/>
</dbReference>
<feature type="binding site" evidence="7">
    <location>
        <position position="31"/>
    </location>
    <ligand>
        <name>Mg(2+)</name>
        <dbReference type="ChEBI" id="CHEBI:18420"/>
    </ligand>
</feature>
<feature type="binding site" evidence="6">
    <location>
        <begin position="50"/>
        <end position="54"/>
    </location>
    <ligand>
        <name>GTP</name>
        <dbReference type="ChEBI" id="CHEBI:37565"/>
    </ligand>
</feature>
<organism evidence="9">
    <name type="scientific">Melampsora larici-populina (strain 98AG31 / pathotype 3-4-7)</name>
    <name type="common">Poplar leaf rust fungus</name>
    <dbReference type="NCBI Taxonomy" id="747676"/>
    <lineage>
        <taxon>Eukaryota</taxon>
        <taxon>Fungi</taxon>
        <taxon>Dikarya</taxon>
        <taxon>Basidiomycota</taxon>
        <taxon>Pucciniomycotina</taxon>
        <taxon>Pucciniomycetes</taxon>
        <taxon>Pucciniales</taxon>
        <taxon>Melampsoraceae</taxon>
        <taxon>Melampsora</taxon>
    </lineage>
</organism>
<dbReference type="GO" id="GO:0007189">
    <property type="term" value="P:adenylate cyclase-activating G protein-coupled receptor signaling pathway"/>
    <property type="evidence" value="ECO:0007669"/>
    <property type="project" value="TreeGrafter"/>
</dbReference>
<dbReference type="GeneID" id="18936929"/>
<keyword evidence="9" id="KW-1185">Reference proteome</keyword>
<keyword evidence="3 7" id="KW-0460">Magnesium</keyword>
<evidence type="ECO:0000313" key="8">
    <source>
        <dbReference type="EMBL" id="EGG10242.1"/>
    </source>
</evidence>
<dbReference type="Gene3D" id="3.40.50.300">
    <property type="entry name" value="P-loop containing nucleotide triphosphate hydrolases"/>
    <property type="match status" value="2"/>
</dbReference>
<dbReference type="InterPro" id="IPR011025">
    <property type="entry name" value="GproteinA_insert"/>
</dbReference>
<dbReference type="OrthoDB" id="5817230at2759"/>
<dbReference type="PRINTS" id="PR00318">
    <property type="entry name" value="GPROTEINA"/>
</dbReference>
<dbReference type="SUPFAM" id="SSF52540">
    <property type="entry name" value="P-loop containing nucleoside triphosphate hydrolases"/>
    <property type="match status" value="1"/>
</dbReference>
<dbReference type="PANTHER" id="PTHR10218">
    <property type="entry name" value="GTP-BINDING PROTEIN ALPHA SUBUNIT"/>
    <property type="match status" value="1"/>
</dbReference>
<dbReference type="GO" id="GO:0005737">
    <property type="term" value="C:cytoplasm"/>
    <property type="evidence" value="ECO:0007669"/>
    <property type="project" value="TreeGrafter"/>
</dbReference>
<protein>
    <submittedName>
        <fullName evidence="8">Uncharacterized protein</fullName>
    </submittedName>
</protein>
<keyword evidence="4 6" id="KW-0342">GTP-binding</keyword>
<dbReference type="PROSITE" id="PS51882">
    <property type="entry name" value="G_ALPHA"/>
    <property type="match status" value="1"/>
</dbReference>
<evidence type="ECO:0000256" key="1">
    <source>
        <dbReference type="ARBA" id="ARBA00022723"/>
    </source>
</evidence>
<keyword evidence="2 6" id="KW-0547">Nucleotide-binding</keyword>
<evidence type="ECO:0000256" key="6">
    <source>
        <dbReference type="PIRSR" id="PIRSR601019-1"/>
    </source>
</evidence>
<dbReference type="GO" id="GO:0046872">
    <property type="term" value="F:metal ion binding"/>
    <property type="evidence" value="ECO:0007669"/>
    <property type="project" value="UniProtKB-KW"/>
</dbReference>
<name>F4RC16_MELLP</name>
<dbReference type="GO" id="GO:0005834">
    <property type="term" value="C:heterotrimeric G-protein complex"/>
    <property type="evidence" value="ECO:0007669"/>
    <property type="project" value="TreeGrafter"/>
</dbReference>
<dbReference type="Pfam" id="PF00503">
    <property type="entry name" value="G-alpha"/>
    <property type="match status" value="1"/>
</dbReference>
<dbReference type="RefSeq" id="XP_007406543.1">
    <property type="nucleotide sequence ID" value="XM_007406481.1"/>
</dbReference>
<dbReference type="InterPro" id="IPR001019">
    <property type="entry name" value="Gprotein_alpha_su"/>
</dbReference>
<dbReference type="AlphaFoldDB" id="F4RC16"/>
<evidence type="ECO:0000256" key="2">
    <source>
        <dbReference type="ARBA" id="ARBA00022741"/>
    </source>
</evidence>
<dbReference type="InParanoid" id="F4RC16"/>
<dbReference type="GO" id="GO:0031683">
    <property type="term" value="F:G-protein beta/gamma-subunit complex binding"/>
    <property type="evidence" value="ECO:0007669"/>
    <property type="project" value="InterPro"/>
</dbReference>
<dbReference type="eggNOG" id="KOG0082">
    <property type="taxonomic scope" value="Eukaryota"/>
</dbReference>
<proteinExistence type="predicted"/>
<gene>
    <name evidence="8" type="ORF">MELLADRAFT_94599</name>
</gene>
<reference evidence="9" key="1">
    <citation type="journal article" date="2011" name="Proc. Natl. Acad. Sci. U.S.A.">
        <title>Obligate biotrophy features unraveled by the genomic analysis of rust fungi.</title>
        <authorList>
            <person name="Duplessis S."/>
            <person name="Cuomo C.A."/>
            <person name="Lin Y.-C."/>
            <person name="Aerts A."/>
            <person name="Tisserant E."/>
            <person name="Veneault-Fourrey C."/>
            <person name="Joly D.L."/>
            <person name="Hacquard S."/>
            <person name="Amselem J."/>
            <person name="Cantarel B.L."/>
            <person name="Chiu R."/>
            <person name="Coutinho P.M."/>
            <person name="Feau N."/>
            <person name="Field M."/>
            <person name="Frey P."/>
            <person name="Gelhaye E."/>
            <person name="Goldberg J."/>
            <person name="Grabherr M.G."/>
            <person name="Kodira C.D."/>
            <person name="Kohler A."/>
            <person name="Kuees U."/>
            <person name="Lindquist E.A."/>
            <person name="Lucas S.M."/>
            <person name="Mago R."/>
            <person name="Mauceli E."/>
            <person name="Morin E."/>
            <person name="Murat C."/>
            <person name="Pangilinan J.L."/>
            <person name="Park R."/>
            <person name="Pearson M."/>
            <person name="Quesneville H."/>
            <person name="Rouhier N."/>
            <person name="Sakthikumar S."/>
            <person name="Salamov A.A."/>
            <person name="Schmutz J."/>
            <person name="Selles B."/>
            <person name="Shapiro H."/>
            <person name="Tanguay P."/>
            <person name="Tuskan G.A."/>
            <person name="Henrissat B."/>
            <person name="Van de Peer Y."/>
            <person name="Rouze P."/>
            <person name="Ellis J.G."/>
            <person name="Dodds P.N."/>
            <person name="Schein J.E."/>
            <person name="Zhong S."/>
            <person name="Hamelin R.C."/>
            <person name="Grigoriev I.V."/>
            <person name="Szabo L.J."/>
            <person name="Martin F."/>
        </authorList>
    </citation>
    <scope>NUCLEOTIDE SEQUENCE [LARGE SCALE GENOMIC DNA]</scope>
    <source>
        <strain evidence="9">98AG31 / pathotype 3-4-7</strain>
    </source>
</reference>
<evidence type="ECO:0000313" key="9">
    <source>
        <dbReference type="Proteomes" id="UP000001072"/>
    </source>
</evidence>
<feature type="binding site" evidence="6">
    <location>
        <begin position="25"/>
        <end position="31"/>
    </location>
    <ligand>
        <name>GTP</name>
        <dbReference type="ChEBI" id="CHEBI:37565"/>
    </ligand>
</feature>
<dbReference type="STRING" id="747676.F4RC16"/>
<evidence type="ECO:0000256" key="4">
    <source>
        <dbReference type="ARBA" id="ARBA00023134"/>
    </source>
</evidence>
<keyword evidence="1 7" id="KW-0479">Metal-binding</keyword>
<evidence type="ECO:0000256" key="5">
    <source>
        <dbReference type="ARBA" id="ARBA00023224"/>
    </source>
</evidence>
<dbReference type="SUPFAM" id="SSF47895">
    <property type="entry name" value="Transducin (alpha subunit), insertion domain"/>
    <property type="match status" value="1"/>
</dbReference>